<proteinExistence type="predicted"/>
<evidence type="ECO:0000256" key="1">
    <source>
        <dbReference type="ARBA" id="ARBA00004141"/>
    </source>
</evidence>
<dbReference type="InterPro" id="IPR000758">
    <property type="entry name" value="Enterovir_OMP"/>
</dbReference>
<dbReference type="Gene3D" id="2.40.160.20">
    <property type="match status" value="1"/>
</dbReference>
<dbReference type="PANTHER" id="PTHR35892:SF2">
    <property type="entry name" value="OUTER MEMBRANE PROTEIN PAGN"/>
    <property type="match status" value="1"/>
</dbReference>
<evidence type="ECO:0000256" key="4">
    <source>
        <dbReference type="ARBA" id="ARBA00022729"/>
    </source>
</evidence>
<keyword evidence="5" id="KW-0472">Membrane</keyword>
<sequence>MILSVLSGSRLADNHTLSAGYAQSKVQDFKNIKGVNLQYRYEWDSPVSVVGSFSYMKGDWADSHRDEVDDFTDIRLILNIIHFSQAQLIV</sequence>
<protein>
    <submittedName>
        <fullName evidence="6">PagC-like membrane protein</fullName>
    </submittedName>
</protein>
<keyword evidence="4" id="KW-0732">Signal</keyword>
<evidence type="ECO:0000313" key="7">
    <source>
        <dbReference type="Proteomes" id="UP000254079"/>
    </source>
</evidence>
<accession>A0A376U0Y1</accession>
<dbReference type="AlphaFoldDB" id="A0A376U0Y1"/>
<evidence type="ECO:0000256" key="2">
    <source>
        <dbReference type="ARBA" id="ARBA00022452"/>
    </source>
</evidence>
<gene>
    <name evidence="6" type="primary">ompX_1</name>
    <name evidence="6" type="ORF">NCTC8622_01997</name>
</gene>
<reference evidence="6 7" key="1">
    <citation type="submission" date="2018-06" db="EMBL/GenBank/DDBJ databases">
        <authorList>
            <consortium name="Pathogen Informatics"/>
            <person name="Doyle S."/>
        </authorList>
    </citation>
    <scope>NUCLEOTIDE SEQUENCE [LARGE SCALE GENOMIC DNA]</scope>
    <source>
        <strain evidence="6 7">NCTC8622</strain>
    </source>
</reference>
<dbReference type="GO" id="GO:0044384">
    <property type="term" value="C:host outer membrane"/>
    <property type="evidence" value="ECO:0007669"/>
    <property type="project" value="InterPro"/>
</dbReference>
<dbReference type="InterPro" id="IPR051723">
    <property type="entry name" value="Bact_OM_Invasion-Related"/>
</dbReference>
<evidence type="ECO:0000256" key="5">
    <source>
        <dbReference type="ARBA" id="ARBA00023136"/>
    </source>
</evidence>
<dbReference type="Proteomes" id="UP000254079">
    <property type="component" value="Unassembled WGS sequence"/>
</dbReference>
<dbReference type="Pfam" id="PF06316">
    <property type="entry name" value="Ail_Lom"/>
    <property type="match status" value="1"/>
</dbReference>
<dbReference type="GO" id="GO:0016020">
    <property type="term" value="C:membrane"/>
    <property type="evidence" value="ECO:0007669"/>
    <property type="project" value="UniProtKB-SubCell"/>
</dbReference>
<organism evidence="6 7">
    <name type="scientific">Escherichia coli</name>
    <dbReference type="NCBI Taxonomy" id="562"/>
    <lineage>
        <taxon>Bacteria</taxon>
        <taxon>Pseudomonadati</taxon>
        <taxon>Pseudomonadota</taxon>
        <taxon>Gammaproteobacteria</taxon>
        <taxon>Enterobacterales</taxon>
        <taxon>Enterobacteriaceae</taxon>
        <taxon>Escherichia</taxon>
    </lineage>
</organism>
<comment type="subcellular location">
    <subcellularLocation>
        <location evidence="1">Membrane</location>
        <topology evidence="1">Multi-pass membrane protein</topology>
    </subcellularLocation>
</comment>
<dbReference type="PANTHER" id="PTHR35892">
    <property type="entry name" value="OUTER MEMBRANE PROTEIN PAGN-RELATED"/>
    <property type="match status" value="1"/>
</dbReference>
<dbReference type="EMBL" id="UGCP01000002">
    <property type="protein sequence ID" value="STI82989.1"/>
    <property type="molecule type" value="Genomic_DNA"/>
</dbReference>
<keyword evidence="2" id="KW-1134">Transmembrane beta strand</keyword>
<evidence type="ECO:0000256" key="3">
    <source>
        <dbReference type="ARBA" id="ARBA00022692"/>
    </source>
</evidence>
<keyword evidence="3" id="KW-0812">Transmembrane</keyword>
<name>A0A376U0Y1_ECOLX</name>
<evidence type="ECO:0000313" key="6">
    <source>
        <dbReference type="EMBL" id="STI82989.1"/>
    </source>
</evidence>